<organism evidence="2 3">
    <name type="scientific">Actinomycetospora chlora</name>
    <dbReference type="NCBI Taxonomy" id="663608"/>
    <lineage>
        <taxon>Bacteria</taxon>
        <taxon>Bacillati</taxon>
        <taxon>Actinomycetota</taxon>
        <taxon>Actinomycetes</taxon>
        <taxon>Pseudonocardiales</taxon>
        <taxon>Pseudonocardiaceae</taxon>
        <taxon>Actinomycetospora</taxon>
    </lineage>
</organism>
<dbReference type="Proteomes" id="UP001500928">
    <property type="component" value="Unassembled WGS sequence"/>
</dbReference>
<feature type="transmembrane region" description="Helical" evidence="1">
    <location>
        <begin position="12"/>
        <end position="43"/>
    </location>
</feature>
<reference evidence="3" key="1">
    <citation type="journal article" date="2019" name="Int. J. Syst. Evol. Microbiol.">
        <title>The Global Catalogue of Microorganisms (GCM) 10K type strain sequencing project: providing services to taxonomists for standard genome sequencing and annotation.</title>
        <authorList>
            <consortium name="The Broad Institute Genomics Platform"/>
            <consortium name="The Broad Institute Genome Sequencing Center for Infectious Disease"/>
            <person name="Wu L."/>
            <person name="Ma J."/>
        </authorList>
    </citation>
    <scope>NUCLEOTIDE SEQUENCE [LARGE SCALE GENOMIC DNA]</scope>
    <source>
        <strain evidence="3">JCM 17979</strain>
    </source>
</reference>
<protein>
    <recommendedName>
        <fullName evidence="4">DUF3159 domain-containing protein</fullName>
    </recommendedName>
</protein>
<evidence type="ECO:0008006" key="4">
    <source>
        <dbReference type="Google" id="ProtNLM"/>
    </source>
</evidence>
<feature type="transmembrane region" description="Helical" evidence="1">
    <location>
        <begin position="169"/>
        <end position="184"/>
    </location>
</feature>
<keyword evidence="1" id="KW-1133">Transmembrane helix</keyword>
<evidence type="ECO:0000313" key="3">
    <source>
        <dbReference type="Proteomes" id="UP001500928"/>
    </source>
</evidence>
<comment type="caution">
    <text evidence="2">The sequence shown here is derived from an EMBL/GenBank/DDBJ whole genome shotgun (WGS) entry which is preliminary data.</text>
</comment>
<accession>A0ABP9BU09</accession>
<feature type="transmembrane region" description="Helical" evidence="1">
    <location>
        <begin position="128"/>
        <end position="149"/>
    </location>
</feature>
<keyword evidence="3" id="KW-1185">Reference proteome</keyword>
<feature type="transmembrane region" description="Helical" evidence="1">
    <location>
        <begin position="87"/>
        <end position="107"/>
    </location>
</feature>
<dbReference type="RefSeq" id="WP_345419684.1">
    <property type="nucleotide sequence ID" value="NZ_BAABHO010000037.1"/>
</dbReference>
<dbReference type="EMBL" id="BAABHO010000037">
    <property type="protein sequence ID" value="GAA4800499.1"/>
    <property type="molecule type" value="Genomic_DNA"/>
</dbReference>
<sequence>MSFTKVLTGFVPWIVFSLIATRLGPGAVGVACVLAALVAGGLIARSLARGESAKLLEVTGVVVFVGLGVVAVAVPGVDAFLASYGRALAAAILAVVIFALLPVMPFTEQYARESVPRQYWHTREFRAVNRRISAVWGAAVAVMAVGHAIAGTFEVPDPGVGPLHRPVDLVFNWLVPGALVWWAAQRTRQLTSHAGSAAVDAPTVSVRTER</sequence>
<name>A0ABP9BU09_9PSEU</name>
<proteinExistence type="predicted"/>
<keyword evidence="1" id="KW-0472">Membrane</keyword>
<evidence type="ECO:0000256" key="1">
    <source>
        <dbReference type="SAM" id="Phobius"/>
    </source>
</evidence>
<evidence type="ECO:0000313" key="2">
    <source>
        <dbReference type="EMBL" id="GAA4800499.1"/>
    </source>
</evidence>
<keyword evidence="1" id="KW-0812">Transmembrane</keyword>
<feature type="transmembrane region" description="Helical" evidence="1">
    <location>
        <begin position="55"/>
        <end position="75"/>
    </location>
</feature>
<gene>
    <name evidence="2" type="ORF">GCM10023200_41710</name>
</gene>